<dbReference type="InterPro" id="IPR015424">
    <property type="entry name" value="PyrdxlP-dep_Trfase"/>
</dbReference>
<gene>
    <name evidence="7" type="ORF">H1B31_08855</name>
</gene>
<keyword evidence="4" id="KW-0663">Pyridoxal phosphate</keyword>
<dbReference type="GO" id="GO:0016831">
    <property type="term" value="F:carboxy-lyase activity"/>
    <property type="evidence" value="ECO:0007669"/>
    <property type="project" value="UniProtKB-KW"/>
</dbReference>
<dbReference type="EMBL" id="CP060204">
    <property type="protein sequence ID" value="QNH53960.1"/>
    <property type="molecule type" value="Genomic_DNA"/>
</dbReference>
<dbReference type="PANTHER" id="PTHR43277">
    <property type="entry name" value="ARGININE DECARBOXYLASE"/>
    <property type="match status" value="1"/>
</dbReference>
<accession>A0A7G7VIL7</accession>
<dbReference type="Proteomes" id="UP000515480">
    <property type="component" value="Chromosome"/>
</dbReference>
<dbReference type="InterPro" id="IPR015421">
    <property type="entry name" value="PyrdxlP-dep_Trfase_major"/>
</dbReference>
<dbReference type="Pfam" id="PF03711">
    <property type="entry name" value="OKR_DC_1_C"/>
    <property type="match status" value="1"/>
</dbReference>
<proteinExistence type="inferred from homology"/>
<evidence type="ECO:0000259" key="6">
    <source>
        <dbReference type="PROSITE" id="PS00703"/>
    </source>
</evidence>
<dbReference type="KEGG" id="stim:H1B31_08855"/>
<dbReference type="PROSITE" id="PS00703">
    <property type="entry name" value="OKR_DC_1"/>
    <property type="match status" value="1"/>
</dbReference>
<evidence type="ECO:0000313" key="7">
    <source>
        <dbReference type="EMBL" id="QNH53960.1"/>
    </source>
</evidence>
<dbReference type="GO" id="GO:0008483">
    <property type="term" value="F:transaminase activity"/>
    <property type="evidence" value="ECO:0007669"/>
    <property type="project" value="UniProtKB-KW"/>
</dbReference>
<keyword evidence="7" id="KW-0808">Transferase</keyword>
<dbReference type="RefSeq" id="WP_185980045.1">
    <property type="nucleotide sequence ID" value="NZ_CP060204.1"/>
</dbReference>
<reference evidence="7 8" key="1">
    <citation type="submission" date="2020-07" db="EMBL/GenBank/DDBJ databases">
        <title>Complete genome and description of Selenomonas timonensis sp. nov., a new bacterium isolated from a gingivitis subject.</title>
        <authorList>
            <person name="Antezack A."/>
        </authorList>
    </citation>
    <scope>NUCLEOTIDE SEQUENCE [LARGE SCALE GENOMIC DNA]</scope>
    <source>
        <strain evidence="7 8">Marseille-Q3039</strain>
    </source>
</reference>
<dbReference type="SUPFAM" id="SSF53383">
    <property type="entry name" value="PLP-dependent transferases"/>
    <property type="match status" value="1"/>
</dbReference>
<name>A0A7G7VIL7_9FIRM</name>
<dbReference type="PANTHER" id="PTHR43277:SF4">
    <property type="entry name" value="ARGININE DECARBOXYLASE"/>
    <property type="match status" value="1"/>
</dbReference>
<evidence type="ECO:0000313" key="8">
    <source>
        <dbReference type="Proteomes" id="UP000515480"/>
    </source>
</evidence>
<evidence type="ECO:0000256" key="3">
    <source>
        <dbReference type="ARBA" id="ARBA00022793"/>
    </source>
</evidence>
<protein>
    <submittedName>
        <fullName evidence="7">Aminotransferase class V-fold PLP-dependent enzyme</fullName>
    </submittedName>
</protein>
<dbReference type="Gene3D" id="3.40.640.10">
    <property type="entry name" value="Type I PLP-dependent aspartate aminotransferase-like (Major domain)"/>
    <property type="match status" value="1"/>
</dbReference>
<dbReference type="Gene3D" id="3.90.100.10">
    <property type="entry name" value="Orn/Lys/Arg decarboxylase, C-terminal domain"/>
    <property type="match status" value="1"/>
</dbReference>
<keyword evidence="5" id="KW-0456">Lyase</keyword>
<sequence length="484" mass="53015">MPYLSQTSAPIQEALERMKRARLVPFDVPGHKRGRGNPELAAFLGSACLDVDVNSMKMLDNLCHPVSVIRDAEILAAEAFRAAHAFFMVSGTTGSVQAMVLSAVGRGDKIIMPRNVHRSAINALILCGAIPIYVNPGIDDMLGIALGMRVEDVAAAIACHPDAKAVFVNNPTYYGICSDLRAITKLAHDHGMKLLVDEAHGTHLYFSDRLPTAAMDAGADMAAISMHKSGGSLTQSSILLCADSMPLGYVHQIINITQTTSASYLLLASLDISRRNLALRGREVIDKIIDLVAYARDEINAIGDYYAYGRELINGSAVYDFDMTKLSIFTRSTGLAGIEVYDILRDDYDIQTEFGDIANLLAYVSVGDRPKDVERLVAALAEIRRNYRKDSSKTLRMEYIDPTVVCGPQDAFYAEKESLPIAETCGRICSEFVMCYPPGIPILAPGEQITEEILTYIRYAKKKGCQITGPEDMSIQRLNVMTER</sequence>
<keyword evidence="8" id="KW-1185">Reference proteome</keyword>
<dbReference type="InterPro" id="IPR000310">
    <property type="entry name" value="Orn/Lys/Arg_deCO2ase_major_dom"/>
</dbReference>
<keyword evidence="3" id="KW-0210">Decarboxylase</keyword>
<evidence type="ECO:0000256" key="2">
    <source>
        <dbReference type="ARBA" id="ARBA00010671"/>
    </source>
</evidence>
<comment type="similarity">
    <text evidence="2">Belongs to the Orn/Lys/Arg decarboxylase class-I family.</text>
</comment>
<dbReference type="AlphaFoldDB" id="A0A7G7VIL7"/>
<organism evidence="7 8">
    <name type="scientific">Selenomonas timonae</name>
    <dbReference type="NCBI Taxonomy" id="2754044"/>
    <lineage>
        <taxon>Bacteria</taxon>
        <taxon>Bacillati</taxon>
        <taxon>Bacillota</taxon>
        <taxon>Negativicutes</taxon>
        <taxon>Selenomonadales</taxon>
        <taxon>Selenomonadaceae</taxon>
        <taxon>Selenomonas</taxon>
    </lineage>
</organism>
<evidence type="ECO:0000256" key="4">
    <source>
        <dbReference type="ARBA" id="ARBA00022898"/>
    </source>
</evidence>
<comment type="cofactor">
    <cofactor evidence="1">
        <name>pyridoxal 5'-phosphate</name>
        <dbReference type="ChEBI" id="CHEBI:597326"/>
    </cofactor>
</comment>
<evidence type="ECO:0000256" key="1">
    <source>
        <dbReference type="ARBA" id="ARBA00001933"/>
    </source>
</evidence>
<keyword evidence="7" id="KW-0032">Aminotransferase</keyword>
<evidence type="ECO:0000256" key="5">
    <source>
        <dbReference type="ARBA" id="ARBA00023239"/>
    </source>
</evidence>
<feature type="domain" description="Orn/Lys/Arg decarboxylases family 1 pyridoxal-P attachment site" evidence="6">
    <location>
        <begin position="223"/>
        <end position="237"/>
    </location>
</feature>
<dbReference type="InterPro" id="IPR008286">
    <property type="entry name" value="Prn/Lys/Arg_de-COase_C"/>
</dbReference>
<dbReference type="Pfam" id="PF01276">
    <property type="entry name" value="OKR_DC_1"/>
    <property type="match status" value="1"/>
</dbReference>
<dbReference type="InterPro" id="IPR052357">
    <property type="entry name" value="Orn_Lys_Arg_decarboxylase-I"/>
</dbReference>